<feature type="domain" description="Fibronectin type III-like" evidence="8">
    <location>
        <begin position="696"/>
        <end position="766"/>
    </location>
</feature>
<comment type="subcellular location">
    <subcellularLocation>
        <location evidence="1">Secreted</location>
    </subcellularLocation>
</comment>
<dbReference type="GO" id="GO:0005576">
    <property type="term" value="C:extracellular region"/>
    <property type="evidence" value="ECO:0007669"/>
    <property type="project" value="UniProtKB-SubCell"/>
</dbReference>
<evidence type="ECO:0000259" key="8">
    <source>
        <dbReference type="SMART" id="SM01217"/>
    </source>
</evidence>
<dbReference type="InterPro" id="IPR036881">
    <property type="entry name" value="Glyco_hydro_3_C_sf"/>
</dbReference>
<dbReference type="InterPro" id="IPR013783">
    <property type="entry name" value="Ig-like_fold"/>
</dbReference>
<dbReference type="InterPro" id="IPR017853">
    <property type="entry name" value="GH"/>
</dbReference>
<dbReference type="InterPro" id="IPR026891">
    <property type="entry name" value="Fn3-like"/>
</dbReference>
<dbReference type="InterPro" id="IPR001764">
    <property type="entry name" value="Glyco_hydro_3_N"/>
</dbReference>
<dbReference type="OMA" id="MANASYQ"/>
<keyword evidence="2" id="KW-0964">Secreted</keyword>
<dbReference type="Gene3D" id="2.60.40.10">
    <property type="entry name" value="Immunoglobulins"/>
    <property type="match status" value="2"/>
</dbReference>
<keyword evidence="10" id="KW-1185">Reference proteome</keyword>
<dbReference type="PRINTS" id="PR00133">
    <property type="entry name" value="GLHYDRLASE3"/>
</dbReference>
<protein>
    <recommendedName>
        <fullName evidence="8">Fibronectin type III-like domain-containing protein</fullName>
    </recommendedName>
</protein>
<accession>A0A803MNM6</accession>
<dbReference type="GO" id="GO:0045493">
    <property type="term" value="P:xylan catabolic process"/>
    <property type="evidence" value="ECO:0007669"/>
    <property type="project" value="InterPro"/>
</dbReference>
<evidence type="ECO:0000256" key="4">
    <source>
        <dbReference type="ARBA" id="ARBA00022801"/>
    </source>
</evidence>
<dbReference type="InterPro" id="IPR044993">
    <property type="entry name" value="BXL"/>
</dbReference>
<evidence type="ECO:0000256" key="2">
    <source>
        <dbReference type="ARBA" id="ARBA00022525"/>
    </source>
</evidence>
<dbReference type="Gene3D" id="3.40.50.1700">
    <property type="entry name" value="Glycoside hydrolase family 3 C-terminal domain"/>
    <property type="match status" value="3"/>
</dbReference>
<keyword evidence="3 7" id="KW-0732">Signal</keyword>
<dbReference type="Gene3D" id="3.20.20.300">
    <property type="entry name" value="Glycoside hydrolase, family 3, N-terminal domain"/>
    <property type="match status" value="2"/>
</dbReference>
<dbReference type="SUPFAM" id="SSF51445">
    <property type="entry name" value="(Trans)glycosidases"/>
    <property type="match status" value="2"/>
</dbReference>
<dbReference type="InterPro" id="IPR036962">
    <property type="entry name" value="Glyco_hydro_3_N_sf"/>
</dbReference>
<evidence type="ECO:0000256" key="5">
    <source>
        <dbReference type="ARBA" id="ARBA00023180"/>
    </source>
</evidence>
<dbReference type="Pfam" id="PF01915">
    <property type="entry name" value="Glyco_hydro_3_C"/>
    <property type="match status" value="2"/>
</dbReference>
<reference evidence="9" key="1">
    <citation type="journal article" date="2017" name="Nature">
        <title>The genome of Chenopodium quinoa.</title>
        <authorList>
            <person name="Jarvis D.E."/>
            <person name="Ho Y.S."/>
            <person name="Lightfoot D.J."/>
            <person name="Schmoeckel S.M."/>
            <person name="Li B."/>
            <person name="Borm T.J.A."/>
            <person name="Ohyanagi H."/>
            <person name="Mineta K."/>
            <person name="Michell C.T."/>
            <person name="Saber N."/>
            <person name="Kharbatia N.M."/>
            <person name="Rupper R.R."/>
            <person name="Sharp A.R."/>
            <person name="Dally N."/>
            <person name="Boughton B.A."/>
            <person name="Woo Y.H."/>
            <person name="Gao G."/>
            <person name="Schijlen E.G.W.M."/>
            <person name="Guo X."/>
            <person name="Momin A.A."/>
            <person name="Negrao S."/>
            <person name="Al-Babili S."/>
            <person name="Gehring C."/>
            <person name="Roessner U."/>
            <person name="Jung C."/>
            <person name="Murphy K."/>
            <person name="Arold S.T."/>
            <person name="Gojobori T."/>
            <person name="van der Linden C.G."/>
            <person name="van Loo E.N."/>
            <person name="Jellen E.N."/>
            <person name="Maughan P.J."/>
            <person name="Tester M."/>
        </authorList>
    </citation>
    <scope>NUCLEOTIDE SEQUENCE [LARGE SCALE GENOMIC DNA]</scope>
    <source>
        <strain evidence="9">cv. PI 614886</strain>
    </source>
</reference>
<keyword evidence="4" id="KW-0378">Hydrolase</keyword>
<dbReference type="GO" id="GO:0009044">
    <property type="term" value="F:xylan 1,4-beta-xylosidase activity"/>
    <property type="evidence" value="ECO:0007669"/>
    <property type="project" value="InterPro"/>
</dbReference>
<dbReference type="Pfam" id="PF14310">
    <property type="entry name" value="Fn3-like"/>
    <property type="match status" value="2"/>
</dbReference>
<sequence>MGAKFPVKVIGIVIVILSSLQQVKAAPIDEKPQFPCKAPHNSYPFCNKSLGIPTRSQQLVSLLTLEEKIRFLCNNFSGIPRLGIPPYEWWSESLHGIATNGPGISFSGPVKSATLFPQVLNSAASFNRSLWFDTATAIAVEGRAMYNSGQAGLTFWAPNVNIFRDPRWGRGQETPGEDPFLVSSYALEFVKGFQGENQSDAGLLMLSACCKHFTAYDLENWANFTRYSFNAVVTDQDMEDTYEPPFKSCVQQGKASCLMCPYNSINGVPGCAKGDLLQKVRKDWGFKGYIASDCDAVATIYEYQYYVKTPEDAVAEALKAGVDINCGTYMLYNTQSAIGQGKLKEGDIDQALNNLFPVLLRLGLFNGDPLNGMFGRLGGKDVCTKEHQRLALEAARQGIVLLKNDNFLPLNKDHVSSLAIIGPGANSTSYLDLGGGYSGFPCNAKSYVEAFQPYIKKTNYVKGCLNVDCESNSMFDEAVHVAKVSDYVILVVGLDLTQETEDKDRVTLLLPGKQMDLVSLVASVSKKRIILVLTGGGPLDVSFAEGDSRVASILWTGYPGEAGGKALAEVIFGDYNPGGRLPMTWYPESFTQIPMNNMNMRADPSRLYPGRTHRFYTGEVVYEFGYGLSYTNYTYKLLSAPNTLKLIFKTSASLRKLYETEVGIGYVPTDEILSCDIVRFNVQLSVMNAGHMDGSHVVLLYSKASSTIEGAPRKQLIGFSRIHTTAHRSTDMSFSVDPCEHLSFANEHGKRILPLGEHILMIGIPRLGIPPYHWWSESLHGIATNWPAESVKLPTKSATVFPQVLNSAASFNRSLWFDTATAIAVEGRALYNAGQVGLTYWAPNVNIFRDPRWGRGQETPGEDPLVVSSYAVEFVKGFQGEYWREEEREFGQGYFGNKRVLEEDDGEGLLMLSACCKHFIAYDLEKWGNFSRYSFNAVITEQDMEDTYEPPFKSCVEHGKASCLMCPYTSINGVPSCANRDLFQKVRKDWGFRGFIASDCDAVATIYEYQFYAKSPEDAVAEALKAGVDINCGTYMLYNTQSAFGQGKLKEGDIDRALKNLFPILLRLSLFNGDPLSGMFGRLGSKDVCTKEHQRLALEAARQGIVLLKNDNFLPLNKNHVSSLAIIGPGANSTSPFVHGGGYSVVGLDLTQETEDLDRVTLLLPGKQMELVSLVASVSKKRIILVLTGGGPLDVSFAEADSHIASIIWVGYPGEAGGKALAEVIFGYYNPGGRLPITWYPELFTKIAMNNMNMRADPSHLYPRRTHRFYTGEVVYEFGHGLSYTDYTYMLLSAPNKMILVSKASGSLRKLYETEVGIGYVPTDELLSCDALRFNVQLSVMNVGHMDGSHVVMLYSKASSSVEGAPRKQLIGFSRIHTTARRSTDVSFIVDPCEHLSFANMERGYYL</sequence>
<dbReference type="PANTHER" id="PTHR42721">
    <property type="entry name" value="SUGAR HYDROLASE-RELATED"/>
    <property type="match status" value="1"/>
</dbReference>
<dbReference type="GO" id="GO:0046556">
    <property type="term" value="F:alpha-L-arabinofuranosidase activity"/>
    <property type="evidence" value="ECO:0007669"/>
    <property type="project" value="TreeGrafter"/>
</dbReference>
<dbReference type="FunFam" id="3.40.50.1700:FF:000001">
    <property type="entry name" value="probable beta-D-xylosidase 2"/>
    <property type="match status" value="1"/>
</dbReference>
<organism evidence="9 10">
    <name type="scientific">Chenopodium quinoa</name>
    <name type="common">Quinoa</name>
    <dbReference type="NCBI Taxonomy" id="63459"/>
    <lineage>
        <taxon>Eukaryota</taxon>
        <taxon>Viridiplantae</taxon>
        <taxon>Streptophyta</taxon>
        <taxon>Embryophyta</taxon>
        <taxon>Tracheophyta</taxon>
        <taxon>Spermatophyta</taxon>
        <taxon>Magnoliopsida</taxon>
        <taxon>eudicotyledons</taxon>
        <taxon>Gunneridae</taxon>
        <taxon>Pentapetalae</taxon>
        <taxon>Caryophyllales</taxon>
        <taxon>Chenopodiaceae</taxon>
        <taxon>Chenopodioideae</taxon>
        <taxon>Atripliceae</taxon>
        <taxon>Chenopodium</taxon>
    </lineage>
</organism>
<keyword evidence="5" id="KW-0325">Glycoprotein</keyword>
<dbReference type="Pfam" id="PF00933">
    <property type="entry name" value="Glyco_hydro_3"/>
    <property type="match status" value="2"/>
</dbReference>
<feature type="chain" id="PRO_5030839221" description="Fibronectin type III-like domain-containing protein" evidence="7">
    <location>
        <begin position="26"/>
        <end position="1407"/>
    </location>
</feature>
<proteinExistence type="predicted"/>
<dbReference type="SMART" id="SM01217">
    <property type="entry name" value="Fn3_like"/>
    <property type="match status" value="2"/>
</dbReference>
<dbReference type="Gramene" id="AUR62032877-RA">
    <property type="protein sequence ID" value="AUR62032877-RA:cds"/>
    <property type="gene ID" value="AUR62032877"/>
</dbReference>
<evidence type="ECO:0000256" key="6">
    <source>
        <dbReference type="ARBA" id="ARBA00023295"/>
    </source>
</evidence>
<keyword evidence="6" id="KW-0326">Glycosidase</keyword>
<dbReference type="EnsemblPlants" id="AUR62032877-RA">
    <property type="protein sequence ID" value="AUR62032877-RA:cds"/>
    <property type="gene ID" value="AUR62032877"/>
</dbReference>
<evidence type="ECO:0000313" key="9">
    <source>
        <dbReference type="EnsemblPlants" id="AUR62032877-RA:cds"/>
    </source>
</evidence>
<reference evidence="9" key="2">
    <citation type="submission" date="2021-03" db="UniProtKB">
        <authorList>
            <consortium name="EnsemblPlants"/>
        </authorList>
    </citation>
    <scope>IDENTIFICATION</scope>
</reference>
<evidence type="ECO:0000256" key="1">
    <source>
        <dbReference type="ARBA" id="ARBA00004613"/>
    </source>
</evidence>
<evidence type="ECO:0000256" key="3">
    <source>
        <dbReference type="ARBA" id="ARBA00022729"/>
    </source>
</evidence>
<evidence type="ECO:0000313" key="10">
    <source>
        <dbReference type="Proteomes" id="UP000596660"/>
    </source>
</evidence>
<dbReference type="GO" id="GO:0031222">
    <property type="term" value="P:arabinan catabolic process"/>
    <property type="evidence" value="ECO:0007669"/>
    <property type="project" value="TreeGrafter"/>
</dbReference>
<evidence type="ECO:0000256" key="7">
    <source>
        <dbReference type="SAM" id="SignalP"/>
    </source>
</evidence>
<dbReference type="InterPro" id="IPR002772">
    <property type="entry name" value="Glyco_hydro_3_C"/>
</dbReference>
<dbReference type="Proteomes" id="UP000596660">
    <property type="component" value="Unplaced"/>
</dbReference>
<dbReference type="PANTHER" id="PTHR42721:SF1">
    <property type="entry name" value="BETA-D-XYLOSIDASE 6-RELATED"/>
    <property type="match status" value="1"/>
</dbReference>
<feature type="signal peptide" evidence="7">
    <location>
        <begin position="1"/>
        <end position="25"/>
    </location>
</feature>
<name>A0A803MNM6_CHEQI</name>
<feature type="domain" description="Fibronectin type III-like" evidence="8">
    <location>
        <begin position="1350"/>
        <end position="1406"/>
    </location>
</feature>
<dbReference type="FunFam" id="3.20.20.300:FF:000004">
    <property type="entry name" value="probable beta-D-xylosidase 7"/>
    <property type="match status" value="1"/>
</dbReference>
<dbReference type="SUPFAM" id="SSF52279">
    <property type="entry name" value="Beta-D-glucan exohydrolase, C-terminal domain"/>
    <property type="match status" value="2"/>
</dbReference>